<dbReference type="PANTHER" id="PTHR34203:SF15">
    <property type="entry name" value="SLL1173 PROTEIN"/>
    <property type="match status" value="1"/>
</dbReference>
<dbReference type="Proteomes" id="UP001597180">
    <property type="component" value="Unassembled WGS sequence"/>
</dbReference>
<evidence type="ECO:0000313" key="3">
    <source>
        <dbReference type="Proteomes" id="UP001597180"/>
    </source>
</evidence>
<dbReference type="InterPro" id="IPR006342">
    <property type="entry name" value="FkbM_mtfrase"/>
</dbReference>
<organism evidence="2 3">
    <name type="scientific">Paenibacillus vulneris</name>
    <dbReference type="NCBI Taxonomy" id="1133364"/>
    <lineage>
        <taxon>Bacteria</taxon>
        <taxon>Bacillati</taxon>
        <taxon>Bacillota</taxon>
        <taxon>Bacilli</taxon>
        <taxon>Bacillales</taxon>
        <taxon>Paenibacillaceae</taxon>
        <taxon>Paenibacillus</taxon>
    </lineage>
</organism>
<dbReference type="SUPFAM" id="SSF53335">
    <property type="entry name" value="S-adenosyl-L-methionine-dependent methyltransferases"/>
    <property type="match status" value="1"/>
</dbReference>
<comment type="caution">
    <text evidence="2">The sequence shown here is derived from an EMBL/GenBank/DDBJ whole genome shotgun (WGS) entry which is preliminary data.</text>
</comment>
<dbReference type="EMBL" id="JBHTLU010000009">
    <property type="protein sequence ID" value="MFD1219320.1"/>
    <property type="molecule type" value="Genomic_DNA"/>
</dbReference>
<dbReference type="GO" id="GO:0032259">
    <property type="term" value="P:methylation"/>
    <property type="evidence" value="ECO:0007669"/>
    <property type="project" value="UniProtKB-KW"/>
</dbReference>
<evidence type="ECO:0000259" key="1">
    <source>
        <dbReference type="Pfam" id="PF05050"/>
    </source>
</evidence>
<reference evidence="3" key="1">
    <citation type="journal article" date="2019" name="Int. J. Syst. Evol. Microbiol.">
        <title>The Global Catalogue of Microorganisms (GCM) 10K type strain sequencing project: providing services to taxonomists for standard genome sequencing and annotation.</title>
        <authorList>
            <consortium name="The Broad Institute Genomics Platform"/>
            <consortium name="The Broad Institute Genome Sequencing Center for Infectious Disease"/>
            <person name="Wu L."/>
            <person name="Ma J."/>
        </authorList>
    </citation>
    <scope>NUCLEOTIDE SEQUENCE [LARGE SCALE GENOMIC DNA]</scope>
    <source>
        <strain evidence="3">CCUG 53270</strain>
    </source>
</reference>
<dbReference type="Pfam" id="PF05050">
    <property type="entry name" value="Methyltransf_21"/>
    <property type="match status" value="1"/>
</dbReference>
<gene>
    <name evidence="2" type="ORF">ACFQ4B_04255</name>
</gene>
<accession>A0ABW3UFF5</accession>
<dbReference type="InterPro" id="IPR029063">
    <property type="entry name" value="SAM-dependent_MTases_sf"/>
</dbReference>
<sequence length="222" mass="25278">MTRYVLNTLKAGQIAVDIGANVGYFSVLFGMLVGPLGKVIAYEANPKLVEYLNDSLSINYLHDRTIVCNKAVYSAERTIPFYANEKFKGNASVNKHNADYFQHDKEEVHSVDVPAERLDLHYDALPQIDLLKMDIEGGEYHAFLGMQQYLERRTVGTVVFELNSAALQNDLEPFHELLHKYEQEKGYCFYLLNSEGQLVPFPFEEIRKGSGYPYVIMKPISP</sequence>
<dbReference type="Gene3D" id="3.40.50.150">
    <property type="entry name" value="Vaccinia Virus protein VP39"/>
    <property type="match status" value="1"/>
</dbReference>
<feature type="domain" description="Methyltransferase FkbM" evidence="1">
    <location>
        <begin position="17"/>
        <end position="187"/>
    </location>
</feature>
<protein>
    <submittedName>
        <fullName evidence="2">FkbM family methyltransferase</fullName>
    </submittedName>
</protein>
<proteinExistence type="predicted"/>
<keyword evidence="3" id="KW-1185">Reference proteome</keyword>
<dbReference type="GO" id="GO:0008168">
    <property type="term" value="F:methyltransferase activity"/>
    <property type="evidence" value="ECO:0007669"/>
    <property type="project" value="UniProtKB-KW"/>
</dbReference>
<dbReference type="PANTHER" id="PTHR34203">
    <property type="entry name" value="METHYLTRANSFERASE, FKBM FAMILY PROTEIN"/>
    <property type="match status" value="1"/>
</dbReference>
<dbReference type="RefSeq" id="WP_345585194.1">
    <property type="nucleotide sequence ID" value="NZ_BAABJG010000002.1"/>
</dbReference>
<name>A0ABW3UFF5_9BACL</name>
<dbReference type="InterPro" id="IPR052514">
    <property type="entry name" value="SAM-dependent_MTase"/>
</dbReference>
<keyword evidence="2" id="KW-0808">Transferase</keyword>
<keyword evidence="2" id="KW-0489">Methyltransferase</keyword>
<evidence type="ECO:0000313" key="2">
    <source>
        <dbReference type="EMBL" id="MFD1219320.1"/>
    </source>
</evidence>
<dbReference type="NCBIfam" id="TIGR01444">
    <property type="entry name" value="fkbM_fam"/>
    <property type="match status" value="1"/>
</dbReference>